<keyword evidence="2 3" id="KW-0808">Transferase</keyword>
<dbReference type="EMBL" id="CACRSU010000017">
    <property type="protein sequence ID" value="VYT13478.1"/>
    <property type="molecule type" value="Genomic_DNA"/>
</dbReference>
<dbReference type="AlphaFoldDB" id="A0A6N2U6Y8"/>
<organism evidence="3">
    <name type="scientific">Bacteroides intestinalis</name>
    <dbReference type="NCBI Taxonomy" id="329854"/>
    <lineage>
        <taxon>Bacteria</taxon>
        <taxon>Pseudomonadati</taxon>
        <taxon>Bacteroidota</taxon>
        <taxon>Bacteroidia</taxon>
        <taxon>Bacteroidales</taxon>
        <taxon>Bacteroidaceae</taxon>
        <taxon>Bacteroides</taxon>
    </lineage>
</organism>
<protein>
    <submittedName>
        <fullName evidence="3">Glycosyl transferase family 11</fullName>
    </submittedName>
</protein>
<evidence type="ECO:0000313" key="3">
    <source>
        <dbReference type="EMBL" id="VYT13478.1"/>
    </source>
</evidence>
<dbReference type="Pfam" id="PF01531">
    <property type="entry name" value="Glyco_transf_11"/>
    <property type="match status" value="1"/>
</dbReference>
<evidence type="ECO:0000256" key="2">
    <source>
        <dbReference type="ARBA" id="ARBA00022679"/>
    </source>
</evidence>
<dbReference type="PANTHER" id="PTHR11927">
    <property type="entry name" value="GALACTOSIDE 2-L-FUCOSYLTRANSFERASE"/>
    <property type="match status" value="1"/>
</dbReference>
<sequence>MIIVRLWGGLGNQLFQYSFGQYIEEKRSEKVFYDVSSFGTSDQLRKLEIYSLIPDLLLKNVRFVQYTGIKNRLFRALFQCTNTYLSENTFDISSLEKTRGVVFLQGYWQNKMYAEFFPKRRVLDEWKTPQVLQRIENVIRSADISISLHVRRGDYFSPKNISVYGVCTEEYYKRAIAQVESMVEGNKQFFVFSDDILWVKNHVPLPESAIFIPNHEISQFAYIYLMSLCKVNIISNSTFSWWGAYLNQHKNQLVIAPSRWTFTSNKTLVLDSWIKI</sequence>
<dbReference type="GO" id="GO:0005975">
    <property type="term" value="P:carbohydrate metabolic process"/>
    <property type="evidence" value="ECO:0007669"/>
    <property type="project" value="InterPro"/>
</dbReference>
<dbReference type="InterPro" id="IPR002516">
    <property type="entry name" value="Glyco_trans_11"/>
</dbReference>
<dbReference type="PANTHER" id="PTHR11927:SF9">
    <property type="entry name" value="L-FUCOSYLTRANSFERASE"/>
    <property type="match status" value="1"/>
</dbReference>
<name>A0A6N2U6Y8_9BACE</name>
<dbReference type="GO" id="GO:0016020">
    <property type="term" value="C:membrane"/>
    <property type="evidence" value="ECO:0007669"/>
    <property type="project" value="InterPro"/>
</dbReference>
<dbReference type="GO" id="GO:0008107">
    <property type="term" value="F:galactoside 2-alpha-L-fucosyltransferase activity"/>
    <property type="evidence" value="ECO:0007669"/>
    <property type="project" value="InterPro"/>
</dbReference>
<proteinExistence type="predicted"/>
<accession>A0A6N2U6Y8</accession>
<dbReference type="RefSeq" id="WP_138293152.1">
    <property type="nucleotide sequence ID" value="NZ_BAABZC010000002.1"/>
</dbReference>
<keyword evidence="1" id="KW-0328">Glycosyltransferase</keyword>
<reference evidence="3" key="1">
    <citation type="submission" date="2019-11" db="EMBL/GenBank/DDBJ databases">
        <authorList>
            <person name="Feng L."/>
        </authorList>
    </citation>
    <scope>NUCLEOTIDE SEQUENCE</scope>
    <source>
        <strain evidence="3">BintestinalisLFYP9</strain>
    </source>
</reference>
<evidence type="ECO:0000256" key="1">
    <source>
        <dbReference type="ARBA" id="ARBA00022676"/>
    </source>
</evidence>
<dbReference type="CDD" id="cd11301">
    <property type="entry name" value="Fut1_Fut2_like"/>
    <property type="match status" value="1"/>
</dbReference>
<gene>
    <name evidence="3" type="ORF">BILFYP9_01911</name>
</gene>